<evidence type="ECO:0000313" key="2">
    <source>
        <dbReference type="EMBL" id="SPD13856.1"/>
    </source>
</evidence>
<proteinExistence type="predicted"/>
<protein>
    <submittedName>
        <fullName evidence="2">Uncharacterized protein</fullName>
    </submittedName>
</protein>
<feature type="compositionally biased region" description="Basic residues" evidence="1">
    <location>
        <begin position="144"/>
        <end position="153"/>
    </location>
</feature>
<reference evidence="2" key="1">
    <citation type="submission" date="2018-02" db="EMBL/GenBank/DDBJ databases">
        <authorList>
            <person name="Cohen D.B."/>
            <person name="Kent A.D."/>
        </authorList>
    </citation>
    <scope>NUCLEOTIDE SEQUENCE</scope>
</reference>
<feature type="compositionally biased region" description="Basic and acidic residues" evidence="1">
    <location>
        <begin position="102"/>
        <end position="137"/>
    </location>
</feature>
<name>A0A2N9HHX1_FAGSY</name>
<dbReference type="AlphaFoldDB" id="A0A2N9HHX1"/>
<sequence length="153" mass="17199">MVQSSIEPSYHGHHVQSYNNHLVKIDIISWRRLWKTLQVSISTKVAVAETNNDDHDMTESSNVNPLELQVHNLMETVKTLMVQMQKIQNEKAQPSANGEAPKGGESEQRKEKKASPKAFRRTEGHEDPTREGHEGPNRKGSGGNHRKSLSNGK</sequence>
<feature type="compositionally biased region" description="Polar residues" evidence="1">
    <location>
        <begin position="85"/>
        <end position="96"/>
    </location>
</feature>
<feature type="region of interest" description="Disordered" evidence="1">
    <location>
        <begin position="84"/>
        <end position="153"/>
    </location>
</feature>
<accession>A0A2N9HHX1</accession>
<organism evidence="2">
    <name type="scientific">Fagus sylvatica</name>
    <name type="common">Beechnut</name>
    <dbReference type="NCBI Taxonomy" id="28930"/>
    <lineage>
        <taxon>Eukaryota</taxon>
        <taxon>Viridiplantae</taxon>
        <taxon>Streptophyta</taxon>
        <taxon>Embryophyta</taxon>
        <taxon>Tracheophyta</taxon>
        <taxon>Spermatophyta</taxon>
        <taxon>Magnoliopsida</taxon>
        <taxon>eudicotyledons</taxon>
        <taxon>Gunneridae</taxon>
        <taxon>Pentapetalae</taxon>
        <taxon>rosids</taxon>
        <taxon>fabids</taxon>
        <taxon>Fagales</taxon>
        <taxon>Fagaceae</taxon>
        <taxon>Fagus</taxon>
    </lineage>
</organism>
<dbReference type="EMBL" id="OIVN01003835">
    <property type="protein sequence ID" value="SPD13856.1"/>
    <property type="molecule type" value="Genomic_DNA"/>
</dbReference>
<evidence type="ECO:0000256" key="1">
    <source>
        <dbReference type="SAM" id="MobiDB-lite"/>
    </source>
</evidence>
<gene>
    <name evidence="2" type="ORF">FSB_LOCUS41738</name>
</gene>